<reference evidence="2 4" key="2">
    <citation type="journal article" date="2018" name="Plant J.">
        <title>The Physcomitrella patens chromosome-scale assembly reveals moss genome structure and evolution.</title>
        <authorList>
            <person name="Lang D."/>
            <person name="Ullrich K.K."/>
            <person name="Murat F."/>
            <person name="Fuchs J."/>
            <person name="Jenkins J."/>
            <person name="Haas F.B."/>
            <person name="Piednoel M."/>
            <person name="Gundlach H."/>
            <person name="Van Bel M."/>
            <person name="Meyberg R."/>
            <person name="Vives C."/>
            <person name="Morata J."/>
            <person name="Symeonidi A."/>
            <person name="Hiss M."/>
            <person name="Muchero W."/>
            <person name="Kamisugi Y."/>
            <person name="Saleh O."/>
            <person name="Blanc G."/>
            <person name="Decker E.L."/>
            <person name="van Gessel N."/>
            <person name="Grimwood J."/>
            <person name="Hayes R.D."/>
            <person name="Graham S.W."/>
            <person name="Gunter L.E."/>
            <person name="McDaniel S.F."/>
            <person name="Hoernstein S.N.W."/>
            <person name="Larsson A."/>
            <person name="Li F.W."/>
            <person name="Perroud P.F."/>
            <person name="Phillips J."/>
            <person name="Ranjan P."/>
            <person name="Rokshar D.S."/>
            <person name="Rothfels C.J."/>
            <person name="Schneider L."/>
            <person name="Shu S."/>
            <person name="Stevenson D.W."/>
            <person name="Thummler F."/>
            <person name="Tillich M."/>
            <person name="Villarreal Aguilar J.C."/>
            <person name="Widiez T."/>
            <person name="Wong G.K."/>
            <person name="Wymore A."/>
            <person name="Zhang Y."/>
            <person name="Zimmer A.D."/>
            <person name="Quatrano R.S."/>
            <person name="Mayer K.F.X."/>
            <person name="Goodstein D."/>
            <person name="Casacuberta J.M."/>
            <person name="Vandepoele K."/>
            <person name="Reski R."/>
            <person name="Cuming A.C."/>
            <person name="Tuskan G.A."/>
            <person name="Maumus F."/>
            <person name="Salse J."/>
            <person name="Schmutz J."/>
            <person name="Rensing S.A."/>
        </authorList>
    </citation>
    <scope>NUCLEOTIDE SEQUENCE [LARGE SCALE GENOMIC DNA]</scope>
    <source>
        <strain evidence="3 4">cv. Gransden 2004</strain>
    </source>
</reference>
<dbReference type="Proteomes" id="UP000006727">
    <property type="component" value="Chromosome 5"/>
</dbReference>
<gene>
    <name evidence="2" type="ORF">PHYPA_008265</name>
</gene>
<organism evidence="2">
    <name type="scientific">Physcomitrium patens</name>
    <name type="common">Spreading-leaved earth moss</name>
    <name type="synonym">Physcomitrella patens</name>
    <dbReference type="NCBI Taxonomy" id="3218"/>
    <lineage>
        <taxon>Eukaryota</taxon>
        <taxon>Viridiplantae</taxon>
        <taxon>Streptophyta</taxon>
        <taxon>Embryophyta</taxon>
        <taxon>Bryophyta</taxon>
        <taxon>Bryophytina</taxon>
        <taxon>Bryopsida</taxon>
        <taxon>Funariidae</taxon>
        <taxon>Funariales</taxon>
        <taxon>Funariaceae</taxon>
        <taxon>Physcomitrium</taxon>
    </lineage>
</organism>
<name>A0A2K1KLD3_PHYPA</name>
<reference evidence="2 4" key="1">
    <citation type="journal article" date="2008" name="Science">
        <title>The Physcomitrella genome reveals evolutionary insights into the conquest of land by plants.</title>
        <authorList>
            <person name="Rensing S."/>
            <person name="Lang D."/>
            <person name="Zimmer A."/>
            <person name="Terry A."/>
            <person name="Salamov A."/>
            <person name="Shapiro H."/>
            <person name="Nishiyama T."/>
            <person name="Perroud P.-F."/>
            <person name="Lindquist E."/>
            <person name="Kamisugi Y."/>
            <person name="Tanahashi T."/>
            <person name="Sakakibara K."/>
            <person name="Fujita T."/>
            <person name="Oishi K."/>
            <person name="Shin-I T."/>
            <person name="Kuroki Y."/>
            <person name="Toyoda A."/>
            <person name="Suzuki Y."/>
            <person name="Hashimoto A."/>
            <person name="Yamaguchi K."/>
            <person name="Sugano A."/>
            <person name="Kohara Y."/>
            <person name="Fujiyama A."/>
            <person name="Anterola A."/>
            <person name="Aoki S."/>
            <person name="Ashton N."/>
            <person name="Barbazuk W.B."/>
            <person name="Barker E."/>
            <person name="Bennetzen J."/>
            <person name="Bezanilla M."/>
            <person name="Blankenship R."/>
            <person name="Cho S.H."/>
            <person name="Dutcher S."/>
            <person name="Estelle M."/>
            <person name="Fawcett J.A."/>
            <person name="Gundlach H."/>
            <person name="Hanada K."/>
            <person name="Heyl A."/>
            <person name="Hicks K.A."/>
            <person name="Hugh J."/>
            <person name="Lohr M."/>
            <person name="Mayer K."/>
            <person name="Melkozernov A."/>
            <person name="Murata T."/>
            <person name="Nelson D."/>
            <person name="Pils B."/>
            <person name="Prigge M."/>
            <person name="Reiss B."/>
            <person name="Renner T."/>
            <person name="Rombauts S."/>
            <person name="Rushton P."/>
            <person name="Sanderfoot A."/>
            <person name="Schween G."/>
            <person name="Shiu S.-H."/>
            <person name="Stueber K."/>
            <person name="Theodoulou F.L."/>
            <person name="Tu H."/>
            <person name="Van de Peer Y."/>
            <person name="Verrier P.J."/>
            <person name="Waters E."/>
            <person name="Wood A."/>
            <person name="Yang L."/>
            <person name="Cove D."/>
            <person name="Cuming A."/>
            <person name="Hasebe M."/>
            <person name="Lucas S."/>
            <person name="Mishler D.B."/>
            <person name="Reski R."/>
            <person name="Grigoriev I."/>
            <person name="Quatrano R.S."/>
            <person name="Boore J.L."/>
        </authorList>
    </citation>
    <scope>NUCLEOTIDE SEQUENCE [LARGE SCALE GENOMIC DNA]</scope>
    <source>
        <strain evidence="3 4">cv. Gransden 2004</strain>
    </source>
</reference>
<dbReference type="EMBL" id="ABEU02000005">
    <property type="protein sequence ID" value="PNR54588.1"/>
    <property type="molecule type" value="Genomic_DNA"/>
</dbReference>
<evidence type="ECO:0000313" key="2">
    <source>
        <dbReference type="EMBL" id="PNR54588.1"/>
    </source>
</evidence>
<feature type="coiled-coil region" evidence="1">
    <location>
        <begin position="39"/>
        <end position="66"/>
    </location>
</feature>
<reference evidence="3" key="3">
    <citation type="submission" date="2020-12" db="UniProtKB">
        <authorList>
            <consortium name="EnsemblPlants"/>
        </authorList>
    </citation>
    <scope>IDENTIFICATION</scope>
</reference>
<keyword evidence="1" id="KW-0175">Coiled coil</keyword>
<accession>A0A2K1KLD3</accession>
<keyword evidence="4" id="KW-1185">Reference proteome</keyword>
<dbReference type="InParanoid" id="A0A2K1KLD3"/>
<dbReference type="AlphaFoldDB" id="A0A2K1KLD3"/>
<dbReference type="EnsemblPlants" id="Pp3c5_28585V3.1">
    <property type="protein sequence ID" value="Pp3c5_28585V3.1"/>
    <property type="gene ID" value="Pp3c5_28585"/>
</dbReference>
<sequence length="68" mass="7995">MCRVHATTSPSNHDLFDDNFNLDRFSTIFGALKCMQVHMEKFEHNLDTIELGMNKLEHRIDNMELLTK</sequence>
<protein>
    <submittedName>
        <fullName evidence="2 3">Uncharacterized protein</fullName>
    </submittedName>
</protein>
<evidence type="ECO:0000313" key="3">
    <source>
        <dbReference type="EnsemblPlants" id="Pp3c5_28585V3.1"/>
    </source>
</evidence>
<dbReference type="Gramene" id="Pp3c5_28585V3.1">
    <property type="protein sequence ID" value="Pp3c5_28585V3.1"/>
    <property type="gene ID" value="Pp3c5_28585"/>
</dbReference>
<evidence type="ECO:0000256" key="1">
    <source>
        <dbReference type="SAM" id="Coils"/>
    </source>
</evidence>
<evidence type="ECO:0000313" key="4">
    <source>
        <dbReference type="Proteomes" id="UP000006727"/>
    </source>
</evidence>
<proteinExistence type="predicted"/>